<evidence type="ECO:0000313" key="2">
    <source>
        <dbReference type="Proteomes" id="UP000265520"/>
    </source>
</evidence>
<sequence length="337" mass="38699">MRRAVVLNLFKGFKIRSDGPSISHLQYADDTLCIGEDSIENLWTIKAILRGFELAFGLKVNFWKSCLMGINVGDNFMEMACTFLNCIQGCLPFKYFGLPVGANPRRAYTWDPLVTSLRKKLNSWGHKHISLGGRWRLLNHEDVGFWKEVLVTKYGNHILHKVGWVNVPNPYFASLWWKDICNLENCVESKKWLEESVSRLLGNGAYTRFWTDKWLGDVALVPKVVFDFSTKGCYSVSDLIVVDGVTKTCNLLWRRRLFHWEEEIVTQLLVSLENVCLSIEEDKWRWILESDGNFSVKSAFESLAKELVIGPNLTLFEAKIFSNIWESPAPSKVIAFS</sequence>
<dbReference type="AlphaFoldDB" id="A0A392MBY3"/>
<accession>A0A392MBY3</accession>
<dbReference type="EMBL" id="LXQA010007180">
    <property type="protein sequence ID" value="MCH84663.1"/>
    <property type="molecule type" value="Genomic_DNA"/>
</dbReference>
<dbReference type="Proteomes" id="UP000265520">
    <property type="component" value="Unassembled WGS sequence"/>
</dbReference>
<keyword evidence="1" id="KW-0548">Nucleotidyltransferase</keyword>
<dbReference type="PANTHER" id="PTHR33116">
    <property type="entry name" value="REVERSE TRANSCRIPTASE ZINC-BINDING DOMAIN-CONTAINING PROTEIN-RELATED-RELATED"/>
    <property type="match status" value="1"/>
</dbReference>
<proteinExistence type="predicted"/>
<keyword evidence="1" id="KW-0695">RNA-directed DNA polymerase</keyword>
<name>A0A392MBY3_9FABA</name>
<protein>
    <submittedName>
        <fullName evidence="1">Putative non-LTR retroelement reverse transcriptase</fullName>
    </submittedName>
</protein>
<comment type="caution">
    <text evidence="1">The sequence shown here is derived from an EMBL/GenBank/DDBJ whole genome shotgun (WGS) entry which is preliminary data.</text>
</comment>
<keyword evidence="1" id="KW-0808">Transferase</keyword>
<dbReference type="GO" id="GO:0003964">
    <property type="term" value="F:RNA-directed DNA polymerase activity"/>
    <property type="evidence" value="ECO:0007669"/>
    <property type="project" value="UniProtKB-KW"/>
</dbReference>
<evidence type="ECO:0000313" key="1">
    <source>
        <dbReference type="EMBL" id="MCH84663.1"/>
    </source>
</evidence>
<reference evidence="1 2" key="1">
    <citation type="journal article" date="2018" name="Front. Plant Sci.">
        <title>Red Clover (Trifolium pratense) and Zigzag Clover (T. medium) - A Picture of Genomic Similarities and Differences.</title>
        <authorList>
            <person name="Dluhosova J."/>
            <person name="Istvanek J."/>
            <person name="Nedelnik J."/>
            <person name="Repkova J."/>
        </authorList>
    </citation>
    <scope>NUCLEOTIDE SEQUENCE [LARGE SCALE GENOMIC DNA]</scope>
    <source>
        <strain evidence="2">cv. 10/8</strain>
        <tissue evidence="1">Leaf</tissue>
    </source>
</reference>
<gene>
    <name evidence="1" type="ORF">A2U01_0005498</name>
</gene>
<keyword evidence="2" id="KW-1185">Reference proteome</keyword>
<organism evidence="1 2">
    <name type="scientific">Trifolium medium</name>
    <dbReference type="NCBI Taxonomy" id="97028"/>
    <lineage>
        <taxon>Eukaryota</taxon>
        <taxon>Viridiplantae</taxon>
        <taxon>Streptophyta</taxon>
        <taxon>Embryophyta</taxon>
        <taxon>Tracheophyta</taxon>
        <taxon>Spermatophyta</taxon>
        <taxon>Magnoliopsida</taxon>
        <taxon>eudicotyledons</taxon>
        <taxon>Gunneridae</taxon>
        <taxon>Pentapetalae</taxon>
        <taxon>rosids</taxon>
        <taxon>fabids</taxon>
        <taxon>Fabales</taxon>
        <taxon>Fabaceae</taxon>
        <taxon>Papilionoideae</taxon>
        <taxon>50 kb inversion clade</taxon>
        <taxon>NPAAA clade</taxon>
        <taxon>Hologalegina</taxon>
        <taxon>IRL clade</taxon>
        <taxon>Trifolieae</taxon>
        <taxon>Trifolium</taxon>
    </lineage>
</organism>
<dbReference type="PANTHER" id="PTHR33116:SF78">
    <property type="entry name" value="OS12G0587133 PROTEIN"/>
    <property type="match status" value="1"/>
</dbReference>